<reference evidence="1 2" key="1">
    <citation type="journal article" date="2015" name="Int. J. Syst. Evol. Microbiol.">
        <title>Aestuariivita atlantica sp. nov., isolated from deep sea sediment of the Atlantic Ocean.</title>
        <authorList>
            <person name="Li G."/>
            <person name="Lai Q."/>
            <person name="Du Y."/>
            <person name="Liu X."/>
            <person name="Sun F."/>
            <person name="Shao Z."/>
        </authorList>
    </citation>
    <scope>NUCLEOTIDE SEQUENCE [LARGE SCALE GENOMIC DNA]</scope>
    <source>
        <strain evidence="1 2">22II-S11-z3</strain>
    </source>
</reference>
<organism evidence="1 2">
    <name type="scientific">Pseudaestuariivita atlantica</name>
    <dbReference type="NCBI Taxonomy" id="1317121"/>
    <lineage>
        <taxon>Bacteria</taxon>
        <taxon>Pseudomonadati</taxon>
        <taxon>Pseudomonadota</taxon>
        <taxon>Alphaproteobacteria</taxon>
        <taxon>Rhodobacterales</taxon>
        <taxon>Paracoccaceae</taxon>
        <taxon>Pseudaestuariivita</taxon>
    </lineage>
</organism>
<keyword evidence="2" id="KW-1185">Reference proteome</keyword>
<dbReference type="AlphaFoldDB" id="A0A0L1JTZ1"/>
<accession>A0A0L1JTZ1</accession>
<dbReference type="Proteomes" id="UP000036938">
    <property type="component" value="Unassembled WGS sequence"/>
</dbReference>
<comment type="caution">
    <text evidence="1">The sequence shown here is derived from an EMBL/GenBank/DDBJ whole genome shotgun (WGS) entry which is preliminary data.</text>
</comment>
<name>A0A0L1JTZ1_9RHOB</name>
<dbReference type="STRING" id="1317121.ATO11_00445"/>
<protein>
    <submittedName>
        <fullName evidence="1">Uncharacterized protein</fullName>
    </submittedName>
</protein>
<gene>
    <name evidence="1" type="ORF">ATO11_00445</name>
</gene>
<proteinExistence type="predicted"/>
<sequence>MIAFPLISITVAVILAHWLARSGRGVARGSAGEQPTYIFAASRVGRVILTRPRLQSHLSVTADRGRTAA</sequence>
<dbReference type="EMBL" id="AQQZ01000001">
    <property type="protein sequence ID" value="KNG95157.1"/>
    <property type="molecule type" value="Genomic_DNA"/>
</dbReference>
<evidence type="ECO:0000313" key="1">
    <source>
        <dbReference type="EMBL" id="KNG95157.1"/>
    </source>
</evidence>
<evidence type="ECO:0000313" key="2">
    <source>
        <dbReference type="Proteomes" id="UP000036938"/>
    </source>
</evidence>